<dbReference type="NCBIfam" id="TIGR02824">
    <property type="entry name" value="quinone_pig3"/>
    <property type="match status" value="1"/>
</dbReference>
<dbReference type="InterPro" id="IPR013154">
    <property type="entry name" value="ADH-like_N"/>
</dbReference>
<dbReference type="Pfam" id="PF00107">
    <property type="entry name" value="ADH_zinc_N"/>
    <property type="match status" value="1"/>
</dbReference>
<dbReference type="OrthoDB" id="203908at2759"/>
<gene>
    <name evidence="4" type="ORF">D9758_015807</name>
</gene>
<dbReference type="InterPro" id="IPR011032">
    <property type="entry name" value="GroES-like_sf"/>
</dbReference>
<dbReference type="InterPro" id="IPR036291">
    <property type="entry name" value="NAD(P)-bd_dom_sf"/>
</dbReference>
<dbReference type="InterPro" id="IPR014189">
    <property type="entry name" value="Quinone_OxRdtase_PIG3"/>
</dbReference>
<evidence type="ECO:0000259" key="3">
    <source>
        <dbReference type="SMART" id="SM00829"/>
    </source>
</evidence>
<name>A0A8H5FC20_9AGAR</name>
<dbReference type="Gene3D" id="3.40.50.720">
    <property type="entry name" value="NAD(P)-binding Rossmann-like Domain"/>
    <property type="match status" value="1"/>
</dbReference>
<evidence type="ECO:0000313" key="4">
    <source>
        <dbReference type="EMBL" id="KAF5331301.1"/>
    </source>
</evidence>
<dbReference type="AlphaFoldDB" id="A0A8H5FC20"/>
<proteinExistence type="predicted"/>
<dbReference type="PANTHER" id="PTHR48106:SF18">
    <property type="entry name" value="QUINONE OXIDOREDUCTASE PIG3"/>
    <property type="match status" value="1"/>
</dbReference>
<dbReference type="CDD" id="cd05276">
    <property type="entry name" value="p53_inducible_oxidoreductase"/>
    <property type="match status" value="1"/>
</dbReference>
<dbReference type="EMBL" id="JAACJM010000327">
    <property type="protein sequence ID" value="KAF5331301.1"/>
    <property type="molecule type" value="Genomic_DNA"/>
</dbReference>
<dbReference type="SUPFAM" id="SSF51735">
    <property type="entry name" value="NAD(P)-binding Rossmann-fold domains"/>
    <property type="match status" value="1"/>
</dbReference>
<dbReference type="PANTHER" id="PTHR48106">
    <property type="entry name" value="QUINONE OXIDOREDUCTASE PIG3-RELATED"/>
    <property type="match status" value="1"/>
</dbReference>
<accession>A0A8H5FC20</accession>
<protein>
    <recommendedName>
        <fullName evidence="3">Enoyl reductase (ER) domain-containing protein</fullName>
    </recommendedName>
</protein>
<dbReference type="SUPFAM" id="SSF50129">
    <property type="entry name" value="GroES-like"/>
    <property type="match status" value="1"/>
</dbReference>
<feature type="domain" description="Enoyl reductase (ER)" evidence="3">
    <location>
        <begin position="11"/>
        <end position="332"/>
    </location>
</feature>
<organism evidence="4 5">
    <name type="scientific">Tetrapyrgos nigripes</name>
    <dbReference type="NCBI Taxonomy" id="182062"/>
    <lineage>
        <taxon>Eukaryota</taxon>
        <taxon>Fungi</taxon>
        <taxon>Dikarya</taxon>
        <taxon>Basidiomycota</taxon>
        <taxon>Agaricomycotina</taxon>
        <taxon>Agaricomycetes</taxon>
        <taxon>Agaricomycetidae</taxon>
        <taxon>Agaricales</taxon>
        <taxon>Marasmiineae</taxon>
        <taxon>Marasmiaceae</taxon>
        <taxon>Tetrapyrgos</taxon>
    </lineage>
</organism>
<dbReference type="InterPro" id="IPR020843">
    <property type="entry name" value="ER"/>
</dbReference>
<dbReference type="Gene3D" id="3.90.180.10">
    <property type="entry name" value="Medium-chain alcohol dehydrogenases, catalytic domain"/>
    <property type="match status" value="1"/>
</dbReference>
<dbReference type="Pfam" id="PF08240">
    <property type="entry name" value="ADH_N"/>
    <property type="match status" value="1"/>
</dbReference>
<dbReference type="InterPro" id="IPR013149">
    <property type="entry name" value="ADH-like_C"/>
</dbReference>
<dbReference type="GO" id="GO:0070402">
    <property type="term" value="F:NADPH binding"/>
    <property type="evidence" value="ECO:0007669"/>
    <property type="project" value="TreeGrafter"/>
</dbReference>
<keyword evidence="1" id="KW-0521">NADP</keyword>
<evidence type="ECO:0000313" key="5">
    <source>
        <dbReference type="Proteomes" id="UP000559256"/>
    </source>
</evidence>
<dbReference type="Proteomes" id="UP000559256">
    <property type="component" value="Unassembled WGS sequence"/>
</dbReference>
<keyword evidence="2" id="KW-0560">Oxidoreductase</keyword>
<keyword evidence="5" id="KW-1185">Reference proteome</keyword>
<sequence length="335" mass="36540">MRAILVKDGKGPIENLYLGEAPEPVLRPGQVMVKIKAFGLNRMDILQREGRYPVPPGASEILGVEFSGTITALSEGVPDFKVGDAVFGLAGGGAYAEYIAVESSLLLPKPPHLSWIEAASIPEVFLTAYQAIVMYCETKKDEHVLIHAAASGVGIAAIQLARTRGARTVTATASTKEKLDWLLSMPNGATHAVNYKAQDFAEETKKITEGHGVDAVVDFVGQSHWKKNIDALARDGRMTMLAMLSGSVVQEVNLADLLYKRLRIQGSTLRSRTVEYQADLVSRFSKEILQNITGPNGKGPIKSYIHKVYSWTKIQEAHRDMEANVNIGKLIVEID</sequence>
<comment type="caution">
    <text evidence="4">The sequence shown here is derived from an EMBL/GenBank/DDBJ whole genome shotgun (WGS) entry which is preliminary data.</text>
</comment>
<dbReference type="SMART" id="SM00829">
    <property type="entry name" value="PKS_ER"/>
    <property type="match status" value="1"/>
</dbReference>
<evidence type="ECO:0000256" key="2">
    <source>
        <dbReference type="ARBA" id="ARBA00023002"/>
    </source>
</evidence>
<evidence type="ECO:0000256" key="1">
    <source>
        <dbReference type="ARBA" id="ARBA00022857"/>
    </source>
</evidence>
<reference evidence="4 5" key="1">
    <citation type="journal article" date="2020" name="ISME J.">
        <title>Uncovering the hidden diversity of litter-decomposition mechanisms in mushroom-forming fungi.</title>
        <authorList>
            <person name="Floudas D."/>
            <person name="Bentzer J."/>
            <person name="Ahren D."/>
            <person name="Johansson T."/>
            <person name="Persson P."/>
            <person name="Tunlid A."/>
        </authorList>
    </citation>
    <scope>NUCLEOTIDE SEQUENCE [LARGE SCALE GENOMIC DNA]</scope>
    <source>
        <strain evidence="4 5">CBS 291.85</strain>
    </source>
</reference>
<dbReference type="GO" id="GO:0016651">
    <property type="term" value="F:oxidoreductase activity, acting on NAD(P)H"/>
    <property type="evidence" value="ECO:0007669"/>
    <property type="project" value="TreeGrafter"/>
</dbReference>